<dbReference type="Gene3D" id="1.10.30.50">
    <property type="match status" value="1"/>
</dbReference>
<evidence type="ECO:0000256" key="1">
    <source>
        <dbReference type="SAM" id="MobiDB-lite"/>
    </source>
</evidence>
<feature type="domain" description="HNH nuclease" evidence="2">
    <location>
        <begin position="145"/>
        <end position="204"/>
    </location>
</feature>
<name>A0A8B3FBG4_PECPM</name>
<dbReference type="EMBL" id="PSZG01000001">
    <property type="protein sequence ID" value="RKO75718.1"/>
    <property type="molecule type" value="Genomic_DNA"/>
</dbReference>
<dbReference type="InterPro" id="IPR003615">
    <property type="entry name" value="HNH_nuc"/>
</dbReference>
<dbReference type="Proteomes" id="UP000269665">
    <property type="component" value="Unassembled WGS sequence"/>
</dbReference>
<dbReference type="GO" id="GO:0004519">
    <property type="term" value="F:endonuclease activity"/>
    <property type="evidence" value="ECO:0007669"/>
    <property type="project" value="UniProtKB-KW"/>
</dbReference>
<dbReference type="CDD" id="cd00085">
    <property type="entry name" value="HNHc"/>
    <property type="match status" value="1"/>
</dbReference>
<comment type="caution">
    <text evidence="3">The sequence shown here is derived from an EMBL/GenBank/DDBJ whole genome shotgun (WGS) entry which is preliminary data.</text>
</comment>
<evidence type="ECO:0000313" key="3">
    <source>
        <dbReference type="EMBL" id="RKO75718.1"/>
    </source>
</evidence>
<dbReference type="KEGG" id="ppar:A8F97_10170"/>
<dbReference type="RefSeq" id="WP_033071268.1">
    <property type="nucleotide sequence ID" value="NZ_CP015749.1"/>
</dbReference>
<proteinExistence type="predicted"/>
<dbReference type="GeneID" id="45849828"/>
<dbReference type="GO" id="GO:0008270">
    <property type="term" value="F:zinc ion binding"/>
    <property type="evidence" value="ECO:0007669"/>
    <property type="project" value="InterPro"/>
</dbReference>
<feature type="region of interest" description="Disordered" evidence="1">
    <location>
        <begin position="116"/>
        <end position="140"/>
    </location>
</feature>
<evidence type="ECO:0000313" key="4">
    <source>
        <dbReference type="Proteomes" id="UP000269665"/>
    </source>
</evidence>
<keyword evidence="3" id="KW-0378">Hydrolase</keyword>
<dbReference type="SMART" id="SM00507">
    <property type="entry name" value="HNHc"/>
    <property type="match status" value="1"/>
</dbReference>
<keyword evidence="3" id="KW-0255">Endonuclease</keyword>
<feature type="compositionally biased region" description="Polar residues" evidence="1">
    <location>
        <begin position="124"/>
        <end position="140"/>
    </location>
</feature>
<protein>
    <submittedName>
        <fullName evidence="3">HNH endonuclease</fullName>
    </submittedName>
</protein>
<dbReference type="Pfam" id="PF01844">
    <property type="entry name" value="HNH"/>
    <property type="match status" value="1"/>
</dbReference>
<accession>A0A8B3FBG4</accession>
<gene>
    <name evidence="3" type="ORF">C5E00_02425</name>
</gene>
<dbReference type="AlphaFoldDB" id="A0A8B3FBG4"/>
<keyword evidence="3" id="KW-0540">Nuclease</keyword>
<sequence length="229" mass="26003">MEKQQNTGWSDEELRASVEAYVEMKRFHQVGLTFIKKNYYDSLAARFPRTAKSFEFRMQNISFVYQEMGRDWLPGLTPATNVGAKIFPRLKQFIDDLDPIGEQTEKQFEAQVSALRKKGVKSKPTGNSNPPKKTTQTTSVVRDPEVKAYVLQEAKGVCEYCRNPAPFMQADGLPFLEVHHLKYLANGGSDTVENAAALCPNCHRAMHYAVNKNALLEKLYLAIPRLVRE</sequence>
<reference evidence="3 4" key="1">
    <citation type="journal article" date="2018" name="BMC Genomics">
        <title>High genomic variability in the plant pathogenic bacterium Pectobacterium parmentieri deciphered from de novo assembled complete genomes.</title>
        <authorList>
            <person name="Zoledowska S."/>
            <person name="Motyka-Pomagruk A."/>
            <person name="Sledz W."/>
            <person name="Mengoni A."/>
            <person name="Lojkowska E."/>
        </authorList>
    </citation>
    <scope>NUCLEOTIDE SEQUENCE [LARGE SCALE GENOMIC DNA]</scope>
    <source>
        <strain evidence="3 4">IFB5626</strain>
    </source>
</reference>
<organism evidence="3 4">
    <name type="scientific">Pectobacterium parmentieri</name>
    <dbReference type="NCBI Taxonomy" id="1905730"/>
    <lineage>
        <taxon>Bacteria</taxon>
        <taxon>Pseudomonadati</taxon>
        <taxon>Pseudomonadota</taxon>
        <taxon>Gammaproteobacteria</taxon>
        <taxon>Enterobacterales</taxon>
        <taxon>Pectobacteriaceae</taxon>
        <taxon>Pectobacterium</taxon>
    </lineage>
</organism>
<dbReference type="InterPro" id="IPR002711">
    <property type="entry name" value="HNH"/>
</dbReference>
<dbReference type="GO" id="GO:0003676">
    <property type="term" value="F:nucleic acid binding"/>
    <property type="evidence" value="ECO:0007669"/>
    <property type="project" value="InterPro"/>
</dbReference>
<evidence type="ECO:0000259" key="2">
    <source>
        <dbReference type="SMART" id="SM00507"/>
    </source>
</evidence>